<sequence length="152" mass="17370">MFLLTSLRASESSTTRCSTDIGQQQYTQESIRPLLTGAKTGSKDRGKRFNDDRLDSFLINEYGTTELLRSTLRELSDYLHLSQQKMDEEEEEEEAKADWRFMAMSLDRACLFLYAFICCALPLWVFAATPKSNLPLDPTKVVEPKALCNNIK</sequence>
<dbReference type="Proteomes" id="UP000605970">
    <property type="component" value="Unassembled WGS sequence"/>
</dbReference>
<keyword evidence="4" id="KW-1185">Reference proteome</keyword>
<dbReference type="InterPro" id="IPR038050">
    <property type="entry name" value="Neuro_actylchol_rec"/>
</dbReference>
<evidence type="ECO:0000259" key="2">
    <source>
        <dbReference type="Pfam" id="PF02932"/>
    </source>
</evidence>
<evidence type="ECO:0000313" key="4">
    <source>
        <dbReference type="Proteomes" id="UP000605970"/>
    </source>
</evidence>
<dbReference type="InterPro" id="IPR006029">
    <property type="entry name" value="Neurotrans-gated_channel_TM"/>
</dbReference>
<dbReference type="OrthoDB" id="10431355at2759"/>
<name>A0A8T0A1B6_9BILA</name>
<protein>
    <recommendedName>
        <fullName evidence="2">Neurotransmitter-gated ion-channel transmembrane domain-containing protein</fullName>
    </recommendedName>
</protein>
<gene>
    <name evidence="3" type="ORF">Mgra_00001339</name>
</gene>
<dbReference type="EMBL" id="JABEBT010000007">
    <property type="protein sequence ID" value="KAF7639106.1"/>
    <property type="molecule type" value="Genomic_DNA"/>
</dbReference>
<reference evidence="3" key="1">
    <citation type="journal article" date="2020" name="Ecol. Evol.">
        <title>Genome structure and content of the rice root-knot nematode (Meloidogyne graminicola).</title>
        <authorList>
            <person name="Phan N.T."/>
            <person name="Danchin E.G.J."/>
            <person name="Klopp C."/>
            <person name="Perfus-Barbeoch L."/>
            <person name="Kozlowski D.K."/>
            <person name="Koutsovoulos G.D."/>
            <person name="Lopez-Roques C."/>
            <person name="Bouchez O."/>
            <person name="Zahm M."/>
            <person name="Besnard G."/>
            <person name="Bellafiore S."/>
        </authorList>
    </citation>
    <scope>NUCLEOTIDE SEQUENCE</scope>
    <source>
        <strain evidence="3">VN-18</strain>
    </source>
</reference>
<dbReference type="Gene3D" id="1.20.58.390">
    <property type="entry name" value="Neurotransmitter-gated ion-channel transmembrane domain"/>
    <property type="match status" value="1"/>
</dbReference>
<accession>A0A8T0A1B6</accession>
<dbReference type="InterPro" id="IPR036719">
    <property type="entry name" value="Neuro-gated_channel_TM_sf"/>
</dbReference>
<keyword evidence="1" id="KW-0812">Transmembrane</keyword>
<evidence type="ECO:0000313" key="3">
    <source>
        <dbReference type="EMBL" id="KAF7639106.1"/>
    </source>
</evidence>
<dbReference type="GO" id="GO:0016020">
    <property type="term" value="C:membrane"/>
    <property type="evidence" value="ECO:0007669"/>
    <property type="project" value="InterPro"/>
</dbReference>
<feature type="domain" description="Neurotransmitter-gated ion-channel transmembrane" evidence="2">
    <location>
        <begin position="21"/>
        <end position="126"/>
    </location>
</feature>
<dbReference type="GO" id="GO:0006811">
    <property type="term" value="P:monoatomic ion transport"/>
    <property type="evidence" value="ECO:0007669"/>
    <property type="project" value="InterPro"/>
</dbReference>
<comment type="caution">
    <text evidence="3">The sequence shown here is derived from an EMBL/GenBank/DDBJ whole genome shotgun (WGS) entry which is preliminary data.</text>
</comment>
<keyword evidence="1" id="KW-1133">Transmembrane helix</keyword>
<proteinExistence type="predicted"/>
<keyword evidence="1" id="KW-0472">Membrane</keyword>
<dbReference type="AlphaFoldDB" id="A0A8T0A1B6"/>
<dbReference type="SUPFAM" id="SSF90112">
    <property type="entry name" value="Neurotransmitter-gated ion-channel transmembrane pore"/>
    <property type="match status" value="1"/>
</dbReference>
<feature type="transmembrane region" description="Helical" evidence="1">
    <location>
        <begin position="109"/>
        <end position="127"/>
    </location>
</feature>
<organism evidence="3 4">
    <name type="scientific">Meloidogyne graminicola</name>
    <dbReference type="NCBI Taxonomy" id="189291"/>
    <lineage>
        <taxon>Eukaryota</taxon>
        <taxon>Metazoa</taxon>
        <taxon>Ecdysozoa</taxon>
        <taxon>Nematoda</taxon>
        <taxon>Chromadorea</taxon>
        <taxon>Rhabditida</taxon>
        <taxon>Tylenchina</taxon>
        <taxon>Tylenchomorpha</taxon>
        <taxon>Tylenchoidea</taxon>
        <taxon>Meloidogynidae</taxon>
        <taxon>Meloidogyninae</taxon>
        <taxon>Meloidogyne</taxon>
    </lineage>
</organism>
<dbReference type="Pfam" id="PF02932">
    <property type="entry name" value="Neur_chan_memb"/>
    <property type="match status" value="1"/>
</dbReference>
<evidence type="ECO:0000256" key="1">
    <source>
        <dbReference type="SAM" id="Phobius"/>
    </source>
</evidence>